<evidence type="ECO:0000313" key="6">
    <source>
        <dbReference type="Proteomes" id="UP000232875"/>
    </source>
</evidence>
<proteinExistence type="inferred from homology"/>
<keyword evidence="2" id="KW-0813">Transport</keyword>
<protein>
    <submittedName>
        <fullName evidence="5">Vma4p</fullName>
    </submittedName>
</protein>
<dbReference type="GO" id="GO:0046961">
    <property type="term" value="F:proton-transporting ATPase activity, rotational mechanism"/>
    <property type="evidence" value="ECO:0007669"/>
    <property type="project" value="InterPro"/>
</dbReference>
<evidence type="ECO:0000313" key="5">
    <source>
        <dbReference type="EMBL" id="PKI84290.1"/>
    </source>
</evidence>
<name>A0A2N1JCK4_9BASI</name>
<feature type="coiled-coil region" evidence="4">
    <location>
        <begin position="83"/>
        <end position="110"/>
    </location>
</feature>
<dbReference type="OrthoDB" id="10263003at2759"/>
<dbReference type="HAMAP" id="MF_00311">
    <property type="entry name" value="ATP_synth_E_arch"/>
    <property type="match status" value="1"/>
</dbReference>
<dbReference type="PANTHER" id="PTHR45715">
    <property type="entry name" value="ATPASE H+-TRANSPORTING V1 SUBUNIT E1A-RELATED"/>
    <property type="match status" value="1"/>
</dbReference>
<dbReference type="EMBL" id="KZ454989">
    <property type="protein sequence ID" value="PKI84290.1"/>
    <property type="molecule type" value="Genomic_DNA"/>
</dbReference>
<keyword evidence="4" id="KW-0175">Coiled coil</keyword>
<dbReference type="GO" id="GO:0033178">
    <property type="term" value="C:proton-transporting two-sector ATPase complex, catalytic domain"/>
    <property type="evidence" value="ECO:0007669"/>
    <property type="project" value="InterPro"/>
</dbReference>
<evidence type="ECO:0000256" key="4">
    <source>
        <dbReference type="SAM" id="Coils"/>
    </source>
</evidence>
<organism evidence="5 6">
    <name type="scientific">Malassezia vespertilionis</name>
    <dbReference type="NCBI Taxonomy" id="2020962"/>
    <lineage>
        <taxon>Eukaryota</taxon>
        <taxon>Fungi</taxon>
        <taxon>Dikarya</taxon>
        <taxon>Basidiomycota</taxon>
        <taxon>Ustilaginomycotina</taxon>
        <taxon>Malasseziomycetes</taxon>
        <taxon>Malasseziales</taxon>
        <taxon>Malasseziaceae</taxon>
        <taxon>Malassezia</taxon>
    </lineage>
</organism>
<dbReference type="InterPro" id="IPR002842">
    <property type="entry name" value="ATPase_V1_Esu"/>
</dbReference>
<dbReference type="SUPFAM" id="SSF160527">
    <property type="entry name" value="V-type ATPase subunit E-like"/>
    <property type="match status" value="1"/>
</dbReference>
<keyword evidence="6" id="KW-1185">Reference proteome</keyword>
<evidence type="ECO:0000256" key="2">
    <source>
        <dbReference type="ARBA" id="ARBA00022448"/>
    </source>
</evidence>
<dbReference type="Pfam" id="PF01991">
    <property type="entry name" value="vATP-synt_E"/>
    <property type="match status" value="1"/>
</dbReference>
<dbReference type="GeneID" id="80901243"/>
<dbReference type="AlphaFoldDB" id="A0A2N1JCK4"/>
<keyword evidence="3" id="KW-0406">Ion transport</keyword>
<dbReference type="STRING" id="2020962.A0A2N1JCK4"/>
<sequence>MSQAMNDEEVLTELKKMVAFIRQEAVEKAREIQVKADEDFAIEKAKIVQKETLSVDNQFEKKKRQVVQEQKIAKSNRCNKARLEVLKARQENLQTLFENAAEQLTQLTEDQAKYKTLLQDLVLQGLLDINEPEVQVTARSGDVQLVQGILDDATNKYKEATGRTTKVQVVDGLPQDSKGGVKLAGNGGKVWVNNTLELRLQLLEEFMLPELRMDLFGPNKERKFYT</sequence>
<dbReference type="Gene3D" id="6.10.250.1620">
    <property type="match status" value="1"/>
</dbReference>
<dbReference type="RefSeq" id="XP_056062552.1">
    <property type="nucleotide sequence ID" value="XM_056206577.1"/>
</dbReference>
<evidence type="ECO:0000256" key="3">
    <source>
        <dbReference type="ARBA" id="ARBA00023065"/>
    </source>
</evidence>
<dbReference type="Proteomes" id="UP000232875">
    <property type="component" value="Unassembled WGS sequence"/>
</dbReference>
<dbReference type="InterPro" id="IPR038495">
    <property type="entry name" value="ATPase_E_C"/>
</dbReference>
<gene>
    <name evidence="5" type="primary">VMA4</name>
    <name evidence="5" type="ORF">MVES_001635</name>
</gene>
<comment type="similarity">
    <text evidence="1">Belongs to the V-ATPase E subunit family.</text>
</comment>
<reference evidence="5 6" key="1">
    <citation type="submission" date="2017-10" db="EMBL/GenBank/DDBJ databases">
        <title>A novel species of cold-tolerant Malassezia isolated from bats.</title>
        <authorList>
            <person name="Lorch J.M."/>
            <person name="Palmer J.M."/>
            <person name="Vanderwolf K.J."/>
            <person name="Schmidt K.Z."/>
            <person name="Verant M.L."/>
            <person name="Weller T.J."/>
            <person name="Blehert D.S."/>
        </authorList>
    </citation>
    <scope>NUCLEOTIDE SEQUENCE [LARGE SCALE GENOMIC DNA]</scope>
    <source>
        <strain evidence="5 6">NWHC:44797-103</strain>
    </source>
</reference>
<evidence type="ECO:0000256" key="1">
    <source>
        <dbReference type="ARBA" id="ARBA00005901"/>
    </source>
</evidence>
<dbReference type="Gene3D" id="3.30.2320.30">
    <property type="entry name" value="ATP synthase, E subunit, C-terminal"/>
    <property type="match status" value="1"/>
</dbReference>
<accession>A0A2N1JCK4</accession>